<name>A0A381TLX5_9ZZZZ</name>
<dbReference type="EMBL" id="UINC01004817">
    <property type="protein sequence ID" value="SVA17060.1"/>
    <property type="molecule type" value="Genomic_DNA"/>
</dbReference>
<protein>
    <submittedName>
        <fullName evidence="1">Uncharacterized protein</fullName>
    </submittedName>
</protein>
<organism evidence="1">
    <name type="scientific">marine metagenome</name>
    <dbReference type="NCBI Taxonomy" id="408172"/>
    <lineage>
        <taxon>unclassified sequences</taxon>
        <taxon>metagenomes</taxon>
        <taxon>ecological metagenomes</taxon>
    </lineage>
</organism>
<sequence length="240" mass="27400">MKKYPIASFLLLFFLLDSYSKITILKPTLADETNIPQLSGNWIRGDFVGLGESGDIDPGILTQEGRRRWDAYNFKVDDPSYKCIPASWTRVWLNPNVVVKISQTDDEVRLKYEFMDLDRVIPLGDPVNQSVERFNTKGIPTLGYSFAWYEAGTLVIDTINISRGYISTIADWAGLPQSRFMHTVERISKSKDILNIEITHDDSIIFNHPFVTTISYVPTDYQLMKYNCDPEEASIVEPNS</sequence>
<accession>A0A381TLX5</accession>
<evidence type="ECO:0000313" key="1">
    <source>
        <dbReference type="EMBL" id="SVA17060.1"/>
    </source>
</evidence>
<reference evidence="1" key="1">
    <citation type="submission" date="2018-05" db="EMBL/GenBank/DDBJ databases">
        <authorList>
            <person name="Lanie J.A."/>
            <person name="Ng W.-L."/>
            <person name="Kazmierczak K.M."/>
            <person name="Andrzejewski T.M."/>
            <person name="Davidsen T.M."/>
            <person name="Wayne K.J."/>
            <person name="Tettelin H."/>
            <person name="Glass J.I."/>
            <person name="Rusch D."/>
            <person name="Podicherti R."/>
            <person name="Tsui H.-C.T."/>
            <person name="Winkler M.E."/>
        </authorList>
    </citation>
    <scope>NUCLEOTIDE SEQUENCE</scope>
</reference>
<proteinExistence type="predicted"/>
<gene>
    <name evidence="1" type="ORF">METZ01_LOCUS69914</name>
</gene>
<dbReference type="AlphaFoldDB" id="A0A381TLX5"/>